<dbReference type="PRINTS" id="PR00416">
    <property type="entry name" value="EUTPISMRASEI"/>
</dbReference>
<protein>
    <recommendedName>
        <fullName evidence="3">DNA topoisomerase</fullName>
        <ecNumber evidence="3">5.6.2.1</ecNumber>
    </recommendedName>
</protein>
<evidence type="ECO:0000256" key="5">
    <source>
        <dbReference type="ARBA" id="ARBA00023125"/>
    </source>
</evidence>
<organism evidence="9 10">
    <name type="scientific">Chitinophaga ginsengisegetis</name>
    <dbReference type="NCBI Taxonomy" id="393003"/>
    <lineage>
        <taxon>Bacteria</taxon>
        <taxon>Pseudomonadati</taxon>
        <taxon>Bacteroidota</taxon>
        <taxon>Chitinophagia</taxon>
        <taxon>Chitinophagales</taxon>
        <taxon>Chitinophagaceae</taxon>
        <taxon>Chitinophaga</taxon>
    </lineage>
</organism>
<dbReference type="Gene3D" id="3.90.15.10">
    <property type="entry name" value="Topoisomerase I, Chain A, domain 3"/>
    <property type="match status" value="1"/>
</dbReference>
<comment type="similarity">
    <text evidence="2">Belongs to the type IB topoisomerase family.</text>
</comment>
<dbReference type="STRING" id="393003.SAMN05660461_3967"/>
<dbReference type="Pfam" id="PF01028">
    <property type="entry name" value="Topoisom_I"/>
    <property type="match status" value="1"/>
</dbReference>
<gene>
    <name evidence="9" type="ORF">SAMN05660461_3967</name>
</gene>
<keyword evidence="4" id="KW-0799">Topoisomerase</keyword>
<dbReference type="EMBL" id="FUZZ01000003">
    <property type="protein sequence ID" value="SKD08016.1"/>
    <property type="molecule type" value="Genomic_DNA"/>
</dbReference>
<evidence type="ECO:0000256" key="4">
    <source>
        <dbReference type="ARBA" id="ARBA00023029"/>
    </source>
</evidence>
<dbReference type="GO" id="GO:0003677">
    <property type="term" value="F:DNA binding"/>
    <property type="evidence" value="ECO:0007669"/>
    <property type="project" value="UniProtKB-KW"/>
</dbReference>
<dbReference type="Gene3D" id="3.30.66.10">
    <property type="entry name" value="DNA topoisomerase I domain"/>
    <property type="match status" value="1"/>
</dbReference>
<dbReference type="PROSITE" id="PS52038">
    <property type="entry name" value="TOPO_IB_2"/>
    <property type="match status" value="1"/>
</dbReference>
<feature type="domain" description="DNA topoisomerase IB N-terminal" evidence="8">
    <location>
        <begin position="38"/>
        <end position="85"/>
    </location>
</feature>
<dbReference type="Pfam" id="PF21338">
    <property type="entry name" value="Top1B_N_bact"/>
    <property type="match status" value="1"/>
</dbReference>
<evidence type="ECO:0000256" key="1">
    <source>
        <dbReference type="ARBA" id="ARBA00000213"/>
    </source>
</evidence>
<evidence type="ECO:0000259" key="7">
    <source>
        <dbReference type="Pfam" id="PF01028"/>
    </source>
</evidence>
<evidence type="ECO:0000256" key="2">
    <source>
        <dbReference type="ARBA" id="ARBA00006645"/>
    </source>
</evidence>
<keyword evidence="6 9" id="KW-0413">Isomerase</keyword>
<dbReference type="RefSeq" id="WP_079471245.1">
    <property type="nucleotide sequence ID" value="NZ_FUZZ01000003.1"/>
</dbReference>
<dbReference type="InterPro" id="IPR001631">
    <property type="entry name" value="TopoI"/>
</dbReference>
<dbReference type="SUPFAM" id="SSF56349">
    <property type="entry name" value="DNA breaking-rejoining enzymes"/>
    <property type="match status" value="1"/>
</dbReference>
<dbReference type="InterPro" id="IPR014711">
    <property type="entry name" value="TopoI_cat_a-hlx-sub_euk"/>
</dbReference>
<proteinExistence type="inferred from homology"/>
<dbReference type="GO" id="GO:0006265">
    <property type="term" value="P:DNA topological change"/>
    <property type="evidence" value="ECO:0007669"/>
    <property type="project" value="InterPro"/>
</dbReference>
<dbReference type="SUPFAM" id="SSF55869">
    <property type="entry name" value="DNA topoisomerase I domain"/>
    <property type="match status" value="1"/>
</dbReference>
<keyword evidence="5" id="KW-0238">DNA-binding</keyword>
<sequence>MVSIDLITDPVAVARSVKLRYVTANTPRYTRVRKGKDFIYLDPSGKRVKDPEVLDRIRKLVLPPAWENVWICIWPNGHLQATGTDVKGRKQYRYHLEWGKARNETKYYRLRQFGKKLPEIRKRIHEDLKRTSLDKNKVIAIALSVMEETLIRVGNASYERLYGSHGLTTLRNKHVKINGNKAFFQFRGKKGVEHKIALHDAALAKLLKKVQDIPGQVLFQYYDENGEHKALDSGEVNEYIKQCCAENEFTCKDFRTWAGTVNALNLLADLTPFESVTECRRNIVAIIDGVAGKLGNTRAVCRKYYIHPQILNSYETGELEPWLQQLRAKRSKPASGGLHADEKLLMQFLKEAL</sequence>
<dbReference type="AlphaFoldDB" id="A0A1T5P5U2"/>
<comment type="catalytic activity">
    <reaction evidence="1">
        <text>ATP-independent breakage of single-stranded DNA, followed by passage and rejoining.</text>
        <dbReference type="EC" id="5.6.2.1"/>
    </reaction>
</comment>
<evidence type="ECO:0000256" key="3">
    <source>
        <dbReference type="ARBA" id="ARBA00012891"/>
    </source>
</evidence>
<evidence type="ECO:0000313" key="10">
    <source>
        <dbReference type="Proteomes" id="UP000190166"/>
    </source>
</evidence>
<reference evidence="9 10" key="1">
    <citation type="submission" date="2017-02" db="EMBL/GenBank/DDBJ databases">
        <authorList>
            <person name="Peterson S.W."/>
        </authorList>
    </citation>
    <scope>NUCLEOTIDE SEQUENCE [LARGE SCALE GENOMIC DNA]</scope>
    <source>
        <strain evidence="9 10">DSM 18108</strain>
    </source>
</reference>
<dbReference type="EC" id="5.6.2.1" evidence="3"/>
<feature type="domain" description="DNA topoisomerase I catalytic core eukaryotic-type" evidence="7">
    <location>
        <begin position="101"/>
        <end position="315"/>
    </location>
</feature>
<evidence type="ECO:0000259" key="8">
    <source>
        <dbReference type="Pfam" id="PF21338"/>
    </source>
</evidence>
<accession>A0A1T5P5U2</accession>
<dbReference type="Proteomes" id="UP000190166">
    <property type="component" value="Unassembled WGS sequence"/>
</dbReference>
<evidence type="ECO:0000256" key="6">
    <source>
        <dbReference type="ARBA" id="ARBA00023235"/>
    </source>
</evidence>
<dbReference type="InterPro" id="IPR011010">
    <property type="entry name" value="DNA_brk_join_enz"/>
</dbReference>
<keyword evidence="10" id="KW-1185">Reference proteome</keyword>
<dbReference type="InterPro" id="IPR049331">
    <property type="entry name" value="Top1B_N_bact"/>
</dbReference>
<dbReference type="InterPro" id="IPR013500">
    <property type="entry name" value="TopoI_cat_euk"/>
</dbReference>
<dbReference type="InterPro" id="IPR035447">
    <property type="entry name" value="DNA_topo_I_N_sf"/>
</dbReference>
<dbReference type="GO" id="GO:0003917">
    <property type="term" value="F:DNA topoisomerase type I (single strand cut, ATP-independent) activity"/>
    <property type="evidence" value="ECO:0007669"/>
    <property type="project" value="UniProtKB-EC"/>
</dbReference>
<name>A0A1T5P5U2_9BACT</name>
<dbReference type="Gene3D" id="1.10.132.120">
    <property type="match status" value="1"/>
</dbReference>
<evidence type="ECO:0000313" key="9">
    <source>
        <dbReference type="EMBL" id="SKD08016.1"/>
    </source>
</evidence>